<accession>E9GHT9</accession>
<sequence>MRQFTQVIAQAGRLTSQPVRNGSYVSHIKNATMNEMPVPSGSWAESNSAKQRTYNLHLIAGLAVTIATILVGVKTDAFYLNLGPELKNKK</sequence>
<dbReference type="HOGENOM" id="CLU_174240_0_0_1"/>
<protein>
    <recommendedName>
        <fullName evidence="2">Deltamethrin resistance protein prag01 domain-containing protein</fullName>
    </recommendedName>
</protein>
<evidence type="ECO:0000259" key="2">
    <source>
        <dbReference type="Pfam" id="PF16020"/>
    </source>
</evidence>
<feature type="transmembrane region" description="Helical" evidence="1">
    <location>
        <begin position="54"/>
        <end position="73"/>
    </location>
</feature>
<dbReference type="AlphaFoldDB" id="E9GHT9"/>
<gene>
    <name evidence="3" type="ORF">DAPPUDRAFT_303681</name>
</gene>
<dbReference type="PANTHER" id="PTHR22133:SF2">
    <property type="entry name" value="AT01821P-RELATED"/>
    <property type="match status" value="1"/>
</dbReference>
<dbReference type="Pfam" id="PF16020">
    <property type="entry name" value="Deltameth_res"/>
    <property type="match status" value="1"/>
</dbReference>
<dbReference type="OrthoDB" id="9981889at2759"/>
<dbReference type="FunCoup" id="E9GHT9">
    <property type="interactions" value="247"/>
</dbReference>
<dbReference type="KEGG" id="dpx:DAPPUDRAFT_303681"/>
<reference evidence="3 4" key="1">
    <citation type="journal article" date="2011" name="Science">
        <title>The ecoresponsive genome of Daphnia pulex.</title>
        <authorList>
            <person name="Colbourne J.K."/>
            <person name="Pfrender M.E."/>
            <person name="Gilbert D."/>
            <person name="Thomas W.K."/>
            <person name="Tucker A."/>
            <person name="Oakley T.H."/>
            <person name="Tokishita S."/>
            <person name="Aerts A."/>
            <person name="Arnold G.J."/>
            <person name="Basu M.K."/>
            <person name="Bauer D.J."/>
            <person name="Caceres C.E."/>
            <person name="Carmel L."/>
            <person name="Casola C."/>
            <person name="Choi J.H."/>
            <person name="Detter J.C."/>
            <person name="Dong Q."/>
            <person name="Dusheyko S."/>
            <person name="Eads B.D."/>
            <person name="Frohlich T."/>
            <person name="Geiler-Samerotte K.A."/>
            <person name="Gerlach D."/>
            <person name="Hatcher P."/>
            <person name="Jogdeo S."/>
            <person name="Krijgsveld J."/>
            <person name="Kriventseva E.V."/>
            <person name="Kultz D."/>
            <person name="Laforsch C."/>
            <person name="Lindquist E."/>
            <person name="Lopez J."/>
            <person name="Manak J.R."/>
            <person name="Muller J."/>
            <person name="Pangilinan J."/>
            <person name="Patwardhan R.P."/>
            <person name="Pitluck S."/>
            <person name="Pritham E.J."/>
            <person name="Rechtsteiner A."/>
            <person name="Rho M."/>
            <person name="Rogozin I.B."/>
            <person name="Sakarya O."/>
            <person name="Salamov A."/>
            <person name="Schaack S."/>
            <person name="Shapiro H."/>
            <person name="Shiga Y."/>
            <person name="Skalitzky C."/>
            <person name="Smith Z."/>
            <person name="Souvorov A."/>
            <person name="Sung W."/>
            <person name="Tang Z."/>
            <person name="Tsuchiya D."/>
            <person name="Tu H."/>
            <person name="Vos H."/>
            <person name="Wang M."/>
            <person name="Wolf Y.I."/>
            <person name="Yamagata H."/>
            <person name="Yamada T."/>
            <person name="Ye Y."/>
            <person name="Shaw J.R."/>
            <person name="Andrews J."/>
            <person name="Crease T.J."/>
            <person name="Tang H."/>
            <person name="Lucas S.M."/>
            <person name="Robertson H.M."/>
            <person name="Bork P."/>
            <person name="Koonin E.V."/>
            <person name="Zdobnov E.M."/>
            <person name="Grigoriev I.V."/>
            <person name="Lynch M."/>
            <person name="Boore J.L."/>
        </authorList>
    </citation>
    <scope>NUCLEOTIDE SEQUENCE [LARGE SCALE GENOMIC DNA]</scope>
</reference>
<evidence type="ECO:0000256" key="1">
    <source>
        <dbReference type="SAM" id="Phobius"/>
    </source>
</evidence>
<dbReference type="PhylomeDB" id="E9GHT9"/>
<evidence type="ECO:0000313" key="3">
    <source>
        <dbReference type="EMBL" id="EFX80994.1"/>
    </source>
</evidence>
<feature type="domain" description="Deltamethrin resistance protein prag01" evidence="2">
    <location>
        <begin position="34"/>
        <end position="84"/>
    </location>
</feature>
<dbReference type="InParanoid" id="E9GHT9"/>
<name>E9GHT9_DAPPU</name>
<evidence type="ECO:0000313" key="4">
    <source>
        <dbReference type="Proteomes" id="UP000000305"/>
    </source>
</evidence>
<keyword evidence="1" id="KW-1133">Transmembrane helix</keyword>
<keyword evidence="1" id="KW-0472">Membrane</keyword>
<keyword evidence="1" id="KW-0812">Transmembrane</keyword>
<dbReference type="Proteomes" id="UP000000305">
    <property type="component" value="Unassembled WGS sequence"/>
</dbReference>
<keyword evidence="4" id="KW-1185">Reference proteome</keyword>
<dbReference type="InterPro" id="IPR031973">
    <property type="entry name" value="Deltameth_res_prag01"/>
</dbReference>
<organism evidence="3 4">
    <name type="scientific">Daphnia pulex</name>
    <name type="common">Water flea</name>
    <dbReference type="NCBI Taxonomy" id="6669"/>
    <lineage>
        <taxon>Eukaryota</taxon>
        <taxon>Metazoa</taxon>
        <taxon>Ecdysozoa</taxon>
        <taxon>Arthropoda</taxon>
        <taxon>Crustacea</taxon>
        <taxon>Branchiopoda</taxon>
        <taxon>Diplostraca</taxon>
        <taxon>Cladocera</taxon>
        <taxon>Anomopoda</taxon>
        <taxon>Daphniidae</taxon>
        <taxon>Daphnia</taxon>
    </lineage>
</organism>
<dbReference type="EMBL" id="GL732545">
    <property type="protein sequence ID" value="EFX80994.1"/>
    <property type="molecule type" value="Genomic_DNA"/>
</dbReference>
<proteinExistence type="predicted"/>
<dbReference type="PANTHER" id="PTHR22133">
    <property type="entry name" value="AT01821P-RELATED"/>
    <property type="match status" value="1"/>
</dbReference>